<keyword evidence="3" id="KW-1185">Reference proteome</keyword>
<dbReference type="AlphaFoldDB" id="A0A1R2BKD4"/>
<keyword evidence="1" id="KW-0472">Membrane</keyword>
<accession>A0A1R2BKD4</accession>
<feature type="transmembrane region" description="Helical" evidence="1">
    <location>
        <begin position="69"/>
        <end position="97"/>
    </location>
</feature>
<reference evidence="2 3" key="1">
    <citation type="submission" date="2016-11" db="EMBL/GenBank/DDBJ databases">
        <title>The macronuclear genome of Stentor coeruleus: a giant cell with tiny introns.</title>
        <authorList>
            <person name="Slabodnick M."/>
            <person name="Ruby J.G."/>
            <person name="Reiff S.B."/>
            <person name="Swart E.C."/>
            <person name="Gosai S."/>
            <person name="Prabakaran S."/>
            <person name="Witkowska E."/>
            <person name="Larue G.E."/>
            <person name="Fisher S."/>
            <person name="Freeman R.M."/>
            <person name="Gunawardena J."/>
            <person name="Chu W."/>
            <person name="Stover N.A."/>
            <person name="Gregory B.D."/>
            <person name="Nowacki M."/>
            <person name="Derisi J."/>
            <person name="Roy S.W."/>
            <person name="Marshall W.F."/>
            <person name="Sood P."/>
        </authorList>
    </citation>
    <scope>NUCLEOTIDE SEQUENCE [LARGE SCALE GENOMIC DNA]</scope>
    <source>
        <strain evidence="2">WM001</strain>
    </source>
</reference>
<dbReference type="Proteomes" id="UP000187209">
    <property type="component" value="Unassembled WGS sequence"/>
</dbReference>
<gene>
    <name evidence="2" type="ORF">SteCoe_23218</name>
</gene>
<organism evidence="2 3">
    <name type="scientific">Stentor coeruleus</name>
    <dbReference type="NCBI Taxonomy" id="5963"/>
    <lineage>
        <taxon>Eukaryota</taxon>
        <taxon>Sar</taxon>
        <taxon>Alveolata</taxon>
        <taxon>Ciliophora</taxon>
        <taxon>Postciliodesmatophora</taxon>
        <taxon>Heterotrichea</taxon>
        <taxon>Heterotrichida</taxon>
        <taxon>Stentoridae</taxon>
        <taxon>Stentor</taxon>
    </lineage>
</organism>
<protein>
    <submittedName>
        <fullName evidence="2">Uncharacterized protein</fullName>
    </submittedName>
</protein>
<proteinExistence type="predicted"/>
<keyword evidence="1" id="KW-1133">Transmembrane helix</keyword>
<sequence>MSQPNFNEDLDKPLISKSEDDTDTFVSKLDYCTCLNRLVYEYNKPHNRVDDITLTGFPDNCAYNYAECMIVLLAVLCIVPFLFIIPFIILIVFLFAIRNKYLEIRKIVKKPWKNMLVIKDVPMEFYFITFTMQSFNHKYGDAFEGKNDPFYERVKKELLERPIVTVCNPDVKKEFKFNCKIYSIIVFGSMGLLFGIIFTGMALLFIMASYY</sequence>
<evidence type="ECO:0000313" key="2">
    <source>
        <dbReference type="EMBL" id="OMJ77224.1"/>
    </source>
</evidence>
<dbReference type="EMBL" id="MPUH01000586">
    <property type="protein sequence ID" value="OMJ77224.1"/>
    <property type="molecule type" value="Genomic_DNA"/>
</dbReference>
<evidence type="ECO:0000256" key="1">
    <source>
        <dbReference type="SAM" id="Phobius"/>
    </source>
</evidence>
<comment type="caution">
    <text evidence="2">The sequence shown here is derived from an EMBL/GenBank/DDBJ whole genome shotgun (WGS) entry which is preliminary data.</text>
</comment>
<evidence type="ECO:0000313" key="3">
    <source>
        <dbReference type="Proteomes" id="UP000187209"/>
    </source>
</evidence>
<feature type="transmembrane region" description="Helical" evidence="1">
    <location>
        <begin position="181"/>
        <end position="208"/>
    </location>
</feature>
<keyword evidence="1" id="KW-0812">Transmembrane</keyword>
<name>A0A1R2BKD4_9CILI</name>